<dbReference type="FunFam" id="3.30.420.10:FF:000033">
    <property type="entry name" value="Exodeoxyribonuclease I"/>
    <property type="match status" value="1"/>
</dbReference>
<evidence type="ECO:0000256" key="9">
    <source>
        <dbReference type="ARBA" id="ARBA00022842"/>
    </source>
</evidence>
<feature type="domain" description="ExoI SH3-like" evidence="17">
    <location>
        <begin position="202"/>
        <end position="356"/>
    </location>
</feature>
<evidence type="ECO:0000256" key="16">
    <source>
        <dbReference type="SAM" id="MobiDB-lite"/>
    </source>
</evidence>
<feature type="compositionally biased region" description="Polar residues" evidence="16">
    <location>
        <begin position="510"/>
        <end position="521"/>
    </location>
</feature>
<evidence type="ECO:0000256" key="14">
    <source>
        <dbReference type="PIRSR" id="PIRSR000977-1"/>
    </source>
</evidence>
<dbReference type="InterPro" id="IPR013620">
    <property type="entry name" value="Exonuc_1_SH3"/>
</dbReference>
<dbReference type="PROSITE" id="PS51785">
    <property type="entry name" value="EXOI_C"/>
    <property type="match status" value="1"/>
</dbReference>
<evidence type="ECO:0000259" key="18">
    <source>
        <dbReference type="PROSITE" id="PS51785"/>
    </source>
</evidence>
<evidence type="ECO:0000256" key="13">
    <source>
        <dbReference type="ARBA" id="ARBA00046792"/>
    </source>
</evidence>
<comment type="catalytic activity">
    <reaction evidence="1">
        <text>Exonucleolytic cleavage in the 3'- to 5'-direction to yield nucleoside 5'-phosphates.</text>
        <dbReference type="EC" id="3.1.11.1"/>
    </reaction>
</comment>
<keyword evidence="4" id="KW-0540">Nuclease</keyword>
<dbReference type="SUPFAM" id="SSF53098">
    <property type="entry name" value="Ribonuclease H-like"/>
    <property type="match status" value="1"/>
</dbReference>
<keyword evidence="11" id="KW-0234">DNA repair</keyword>
<dbReference type="SMART" id="SM00479">
    <property type="entry name" value="EXOIII"/>
    <property type="match status" value="1"/>
</dbReference>
<dbReference type="RefSeq" id="WP_100257943.1">
    <property type="nucleotide sequence ID" value="NZ_CP011797.1"/>
</dbReference>
<feature type="binding site" evidence="15">
    <location>
        <position position="15"/>
    </location>
    <ligand>
        <name>Mg(2+)</name>
        <dbReference type="ChEBI" id="CHEBI:18420"/>
        <label>1</label>
    </ligand>
</feature>
<dbReference type="PROSITE" id="PS51784">
    <property type="entry name" value="EXOI_SH3"/>
    <property type="match status" value="1"/>
</dbReference>
<proteinExistence type="predicted"/>
<dbReference type="AlphaFoldDB" id="A0A2K8KXD9"/>
<reference evidence="19 20" key="1">
    <citation type="journal article" date="2017" name="Environ. Microbiol.">
        <title>Genomic and physiological analyses of 'Reinekea forsetii' reveal a versatile opportunistic lifestyle during spring algae blooms.</title>
        <authorList>
            <person name="Avci B."/>
            <person name="Hahnke R.L."/>
            <person name="Chafee M."/>
            <person name="Fischer T."/>
            <person name="Gruber-Vodicka H."/>
            <person name="Tegetmeyer H.E."/>
            <person name="Harder J."/>
            <person name="Fuchs B.M."/>
            <person name="Amann R.I."/>
            <person name="Teeling H."/>
        </authorList>
    </citation>
    <scope>NUCLEOTIDE SEQUENCE [LARGE SCALE GENOMIC DNA]</scope>
    <source>
        <strain evidence="19 20">Hel1_31_D35</strain>
    </source>
</reference>
<dbReference type="PIRSF" id="PIRSF000977">
    <property type="entry name" value="Exodeoxyribonuclease_I"/>
    <property type="match status" value="1"/>
</dbReference>
<dbReference type="GO" id="GO:0006281">
    <property type="term" value="P:DNA repair"/>
    <property type="evidence" value="ECO:0007669"/>
    <property type="project" value="UniProtKB-KW"/>
</dbReference>
<dbReference type="EMBL" id="CP011797">
    <property type="protein sequence ID" value="ATX77704.1"/>
    <property type="molecule type" value="Genomic_DNA"/>
</dbReference>
<feature type="binding site" evidence="14">
    <location>
        <position position="17"/>
    </location>
    <ligand>
        <name>substrate</name>
    </ligand>
</feature>
<dbReference type="InterPro" id="IPR036397">
    <property type="entry name" value="RNaseH_sf"/>
</dbReference>
<protein>
    <recommendedName>
        <fullName evidence="3">Exodeoxyribonuclease I</fullName>
        <ecNumber evidence="2">3.1.11.1</ecNumber>
    </recommendedName>
    <alternativeName>
        <fullName evidence="12">DNA deoxyribophosphodiesterase</fullName>
    </alternativeName>
</protein>
<evidence type="ECO:0000256" key="15">
    <source>
        <dbReference type="PIRSR" id="PIRSR000977-2"/>
    </source>
</evidence>
<organism evidence="19 20">
    <name type="scientific">Reinekea forsetii</name>
    <dbReference type="NCBI Taxonomy" id="1336806"/>
    <lineage>
        <taxon>Bacteria</taxon>
        <taxon>Pseudomonadati</taxon>
        <taxon>Pseudomonadota</taxon>
        <taxon>Gammaproteobacteria</taxon>
        <taxon>Oceanospirillales</taxon>
        <taxon>Saccharospirillaceae</taxon>
        <taxon>Reinekea</taxon>
    </lineage>
</organism>
<dbReference type="GO" id="GO:0000175">
    <property type="term" value="F:3'-5'-RNA exonuclease activity"/>
    <property type="evidence" value="ECO:0007669"/>
    <property type="project" value="InterPro"/>
</dbReference>
<name>A0A2K8KXD9_9GAMM</name>
<feature type="binding site" evidence="15">
    <location>
        <position position="17"/>
    </location>
    <ligand>
        <name>Mg(2+)</name>
        <dbReference type="ChEBI" id="CHEBI:18420"/>
        <label>2</label>
    </ligand>
</feature>
<sequence length="521" mass="58551">MQTPQSGDMTLLWYDYETWGANPQRDRLAQFAAVRTDLELNPIGSPIDLLCQPALDTLVDADAVAITGLSPLDLAARGLSEWDFAQQIHQHLSLSGTCSVGYNSIRFDDECTRYLLYRNMLDPYAREWKNGNARWDLLDVVRMTHALRPDGINWPTRDDGTPSFKLEHLSAANGLAHAKAHDAVSDVLATIALAKLIKQRQPKLYDYAFSLRSKHRVRQHIDIEGRQPHLHFSGKIPALEHCMGIEIPLMMHPERNNEVIVIDIRNDPSWLLAHDAQTLKTWLYSKAADLPEGATRPPFKTVHLNRSPMIASMTLLDAVTAERLDVDLVRIQVHQAIVEAHPELRALALAVFTEQDRREPPADPEHALYSGFIDDHDRNLLNRMASDRIHKERWLDETHLLHDDRLPPLVESALARNFPSALSDAQFAGWKNSRLGVLEDPDRGQALSISSALERVAAKLLDSPEHAALLDTQAYLLQRQSYWFGAAPLATHKASVEDSAPPAESETDAPDSNLNDQMDLF</sequence>
<dbReference type="NCBIfam" id="NF008746">
    <property type="entry name" value="PRK11779.1"/>
    <property type="match status" value="1"/>
</dbReference>
<dbReference type="Gene3D" id="1.20.1280.70">
    <property type="entry name" value="Exonuclease ExoI, domain 3"/>
    <property type="match status" value="1"/>
</dbReference>
<dbReference type="PANTHER" id="PTHR11046">
    <property type="entry name" value="OLIGORIBONUCLEASE, MITOCHONDRIAL"/>
    <property type="match status" value="1"/>
</dbReference>
<dbReference type="InterPro" id="IPR022894">
    <property type="entry name" value="Oligoribonuclease"/>
</dbReference>
<gene>
    <name evidence="19" type="ORF">REIFOR_02580</name>
</gene>
<dbReference type="Gene3D" id="3.30.420.10">
    <property type="entry name" value="Ribonuclease H-like superfamily/Ribonuclease H"/>
    <property type="match status" value="1"/>
</dbReference>
<dbReference type="EC" id="3.1.11.1" evidence="2"/>
<evidence type="ECO:0000256" key="10">
    <source>
        <dbReference type="ARBA" id="ARBA00023125"/>
    </source>
</evidence>
<evidence type="ECO:0000256" key="6">
    <source>
        <dbReference type="ARBA" id="ARBA00022763"/>
    </source>
</evidence>
<dbReference type="InterPro" id="IPR023607">
    <property type="entry name" value="Exodeoxyribonuclease_I"/>
</dbReference>
<evidence type="ECO:0000256" key="12">
    <source>
        <dbReference type="ARBA" id="ARBA00031220"/>
    </source>
</evidence>
<dbReference type="GO" id="GO:0003677">
    <property type="term" value="F:DNA binding"/>
    <property type="evidence" value="ECO:0007669"/>
    <property type="project" value="UniProtKB-KW"/>
</dbReference>
<feature type="domain" description="ExoI C-terminal" evidence="18">
    <location>
        <begin position="360"/>
        <end position="487"/>
    </location>
</feature>
<evidence type="ECO:0000256" key="11">
    <source>
        <dbReference type="ARBA" id="ARBA00023204"/>
    </source>
</evidence>
<accession>A0A2K8KXD9</accession>
<dbReference type="PANTHER" id="PTHR11046:SF11">
    <property type="entry name" value="EXODEOXYRIBONUCLEASE I"/>
    <property type="match status" value="1"/>
</dbReference>
<dbReference type="Pfam" id="PF00929">
    <property type="entry name" value="RNase_T"/>
    <property type="match status" value="1"/>
</dbReference>
<evidence type="ECO:0000256" key="3">
    <source>
        <dbReference type="ARBA" id="ARBA00019900"/>
    </source>
</evidence>
<dbReference type="OrthoDB" id="9763470at2"/>
<keyword evidence="10" id="KW-0238">DNA-binding</keyword>
<evidence type="ECO:0000256" key="8">
    <source>
        <dbReference type="ARBA" id="ARBA00022839"/>
    </source>
</evidence>
<comment type="subunit">
    <text evidence="13">Monomer. Interacts with ssb (via C-terminus); this interaction stimulates the exonuclease activity by recruiting the enzyme to its substrate.</text>
</comment>
<dbReference type="Pfam" id="PF26016">
    <property type="entry name" value="ExoI_C"/>
    <property type="match status" value="1"/>
</dbReference>
<keyword evidence="20" id="KW-1185">Reference proteome</keyword>
<evidence type="ECO:0000256" key="5">
    <source>
        <dbReference type="ARBA" id="ARBA00022723"/>
    </source>
</evidence>
<keyword evidence="8" id="KW-0269">Exonuclease</keyword>
<dbReference type="InterPro" id="IPR038649">
    <property type="entry name" value="EXOI_SH3_sf"/>
</dbReference>
<keyword evidence="6" id="KW-0227">DNA damage</keyword>
<feature type="binding site" evidence="15">
    <location>
        <position position="186"/>
    </location>
    <ligand>
        <name>Mg(2+)</name>
        <dbReference type="ChEBI" id="CHEBI:18420"/>
        <label>2</label>
    </ligand>
</feature>
<evidence type="ECO:0000313" key="19">
    <source>
        <dbReference type="EMBL" id="ATX77704.1"/>
    </source>
</evidence>
<feature type="region of interest" description="Disordered" evidence="16">
    <location>
        <begin position="494"/>
        <end position="521"/>
    </location>
</feature>
<dbReference type="KEGG" id="rfo:REIFOR_02580"/>
<keyword evidence="7 19" id="KW-0378">Hydrolase</keyword>
<evidence type="ECO:0000256" key="4">
    <source>
        <dbReference type="ARBA" id="ARBA00022722"/>
    </source>
</evidence>
<dbReference type="Proteomes" id="UP000229757">
    <property type="component" value="Chromosome"/>
</dbReference>
<evidence type="ECO:0000259" key="17">
    <source>
        <dbReference type="PROSITE" id="PS51784"/>
    </source>
</evidence>
<evidence type="ECO:0000256" key="2">
    <source>
        <dbReference type="ARBA" id="ARBA00012108"/>
    </source>
</evidence>
<dbReference type="InterPro" id="IPR013520">
    <property type="entry name" value="Ribonucl_H"/>
</dbReference>
<evidence type="ECO:0000313" key="20">
    <source>
        <dbReference type="Proteomes" id="UP000229757"/>
    </source>
</evidence>
<dbReference type="InterPro" id="IPR012337">
    <property type="entry name" value="RNaseH-like_sf"/>
</dbReference>
<evidence type="ECO:0000256" key="7">
    <source>
        <dbReference type="ARBA" id="ARBA00022801"/>
    </source>
</evidence>
<comment type="cofactor">
    <cofactor evidence="15">
        <name>Mg(2+)</name>
        <dbReference type="ChEBI" id="CHEBI:18420"/>
    </cofactor>
    <text evidence="15">Binds 2 Mg(2+) ions per monomer.</text>
</comment>
<keyword evidence="5 15" id="KW-0479">Metal-binding</keyword>
<dbReference type="CDD" id="cd06138">
    <property type="entry name" value="ExoI_N"/>
    <property type="match status" value="1"/>
</dbReference>
<dbReference type="GO" id="GO:0008310">
    <property type="term" value="F:single-stranded DNA 3'-5' DNA exonuclease activity"/>
    <property type="evidence" value="ECO:0007669"/>
    <property type="project" value="UniProtKB-EC"/>
</dbReference>
<dbReference type="GO" id="GO:0046872">
    <property type="term" value="F:metal ion binding"/>
    <property type="evidence" value="ECO:0007669"/>
    <property type="project" value="UniProtKB-KW"/>
</dbReference>
<dbReference type="Pfam" id="PF08411">
    <property type="entry name" value="ExoI_SH3"/>
    <property type="match status" value="1"/>
</dbReference>
<dbReference type="Gene3D" id="3.30.1520.20">
    <property type="entry name" value="Exonuclease ExoI, domain 2"/>
    <property type="match status" value="1"/>
</dbReference>
<keyword evidence="9 15" id="KW-0460">Magnesium</keyword>
<dbReference type="InterPro" id="IPR034747">
    <property type="entry name" value="EXOI_SH3"/>
</dbReference>
<feature type="binding site" evidence="14">
    <location>
        <position position="165"/>
    </location>
    <ligand>
        <name>substrate</name>
    </ligand>
</feature>
<evidence type="ECO:0000256" key="1">
    <source>
        <dbReference type="ARBA" id="ARBA00000563"/>
    </source>
</evidence>
<dbReference type="InterPro" id="IPR058561">
    <property type="entry name" value="Exonuc_1_C"/>
</dbReference>